<dbReference type="AlphaFoldDB" id="Q5IW44"/>
<gene>
    <name evidence="4" type="primary">phpM</name>
    <name evidence="5" type="synonym">the2</name>
</gene>
<sequence length="260" mass="28275">MSGRGGADPEQWLRAHHTVPEPAVRLLCFPHAGAGPGVYRPWARDMPAGTELWAPRYPGREDRLAHPFAHSLAELADDIAAAVAAGLGGDVPLALFGHSMGAVIAHEVTARLENAHGIRPVLLAVSAREGPLQVGHAGLHLLSDDDLLARTRSMGIQPHADAYDDPELRDLLLPVLRDDCRLLESHQNVPVTRVRAPVLAFAGRDDRTSPRALMESWAEATTGGFRLLELPGDHFYLFSHTKDLLSQLLPVLAGEDRTWQ</sequence>
<evidence type="ECO:0000256" key="1">
    <source>
        <dbReference type="ARBA" id="ARBA00007169"/>
    </source>
</evidence>
<reference evidence="4" key="8">
    <citation type="journal article" date="2007" name="Nat. Chem. Biol.">
        <title>Unusual transformations in the biosynthesis of the antibiotic phosphinothricin tripeptide.</title>
        <authorList>
            <person name="Blodgett J.A."/>
            <person name="Thomas P.M."/>
            <person name="Li G."/>
            <person name="Velasquez J.E."/>
            <person name="van der Donk W.A."/>
            <person name="Kelleher N.L."/>
            <person name="Metcalf W.W."/>
        </authorList>
    </citation>
    <scope>NUCLEOTIDE SEQUENCE</scope>
    <source>
        <strain evidence="4">DSM 40736</strain>
    </source>
</reference>
<dbReference type="PANTHER" id="PTHR11487:SF0">
    <property type="entry name" value="S-ACYL FATTY ACID SYNTHASE THIOESTERASE, MEDIUM CHAIN"/>
    <property type="match status" value="1"/>
</dbReference>
<dbReference type="InterPro" id="IPR029058">
    <property type="entry name" value="AB_hydrolase_fold"/>
</dbReference>
<dbReference type="Gene3D" id="3.40.50.1820">
    <property type="entry name" value="alpha/beta hydrolase"/>
    <property type="match status" value="1"/>
</dbReference>
<reference evidence="5" key="5">
    <citation type="journal article" date="2004" name="Appl. Environ. Microbiol.">
        <title>Biosynthetic gene cluster of the herbicide phosphinothricin tripeptide from Streptomyces viridochromogenes Tu494.</title>
        <authorList>
            <person name="Schwartz D."/>
            <person name="Berger S."/>
            <person name="Heinzelmann E."/>
            <person name="Muschko K."/>
            <person name="Welzel K."/>
            <person name="Wohlleben W."/>
        </authorList>
    </citation>
    <scope>NUCLEOTIDE SEQUENCE</scope>
    <source>
        <strain evidence="5">Tue494</strain>
    </source>
</reference>
<reference evidence="4" key="6">
    <citation type="journal article" date="2005" name="Antimicrob. Agents Chemother.">
        <title>Molecular cloning, sequence analysis, and heterologous expression of the phosphinothricin tripeptide biosynthetic gene cluster from Streptomyces viridochromogenes DSM 40736.</title>
        <authorList>
            <person name="Blodgett J.A."/>
            <person name="Zhang J.K."/>
            <person name="Metcalf W.W."/>
        </authorList>
    </citation>
    <scope>NUCLEOTIDE SEQUENCE</scope>
    <source>
        <strain evidence="4">DSM 40736</strain>
    </source>
</reference>
<reference evidence="5" key="7">
    <citation type="submission" date="2005-06" db="EMBL/GenBank/DDBJ databases">
        <title>Analysis of Phosphinothricin tripeptide synthetases in Streptomyces viridochromogenes Tue494.</title>
        <authorList>
            <person name="Schwartz D."/>
            <person name="Grammel N."/>
            <person name="Heinzelmann E."/>
            <person name="Keller U."/>
            <person name="Wohlleben W."/>
        </authorList>
    </citation>
    <scope>NUCLEOTIDE SEQUENCE</scope>
    <source>
        <strain evidence="5">Tue494</strain>
    </source>
</reference>
<dbReference type="Pfam" id="PF00975">
    <property type="entry name" value="Thioesterase"/>
    <property type="match status" value="1"/>
</dbReference>
<feature type="domain" description="Thioesterase TesA-like" evidence="3">
    <location>
        <begin position="27"/>
        <end position="249"/>
    </location>
</feature>
<reference evidence="5" key="1">
    <citation type="journal article" date="1992" name="Gene">
        <title>Identification and characterization of phosphinothricin-tripeptide biosynthetic genes in Streptomyces viridochromogenes.</title>
        <authorList>
            <person name="Wohlleben W."/>
            <person name="Alijah R."/>
            <person name="Dorendorf J."/>
            <person name="Hillemann D."/>
            <person name="Nussbaumer B."/>
            <person name="Pelzer S."/>
        </authorList>
    </citation>
    <scope>NUCLEOTIDE SEQUENCE</scope>
    <source>
        <strain evidence="5">Tue494</strain>
    </source>
</reference>
<evidence type="ECO:0000313" key="4">
    <source>
        <dbReference type="EMBL" id="AAU00091.1"/>
    </source>
</evidence>
<reference evidence="5" key="3">
    <citation type="journal article" date="1998" name="FEMS Microbiol. Lett.">
        <title>Isolation and characterization of the PEP-phosphomutase and the phosphonopyruvate decarboxylase genes from the phosphinothricin tripeptide producer Streptomyces viridochromogenes Tu494.</title>
        <authorList>
            <person name="Schwartz D."/>
            <person name="Recktenwald J."/>
            <person name="Pelzer S."/>
            <person name="Wohlleben W."/>
        </authorList>
    </citation>
    <scope>NUCLEOTIDE SEQUENCE</scope>
    <source>
        <strain evidence="5">Tue494</strain>
    </source>
</reference>
<reference evidence="5" key="4">
    <citation type="journal article" date="2001" name="Appl. Environ. Microbiol.">
        <title>The phosphinomethylmalate isomerase gene pmi, encoding an aconitase-like enzyme, is involved in the synthesis of phosphinothricin tripeptide in Streptomyces viridochromogenes.</title>
        <authorList>
            <person name="Heinzelmann E."/>
            <person name="Kaspar S."/>
            <person name="Kienzlen G."/>
            <person name="Recktenwald J."/>
            <person name="Wohlleben W."/>
            <person name="Schwartz D."/>
        </authorList>
    </citation>
    <scope>NUCLEOTIDE SEQUENCE</scope>
    <source>
        <strain evidence="5">Tue494</strain>
    </source>
</reference>
<comment type="similarity">
    <text evidence="1">Belongs to the thioesterase family.</text>
</comment>
<evidence type="ECO:0000313" key="5">
    <source>
        <dbReference type="EMBL" id="CAJ14053.1"/>
    </source>
</evidence>
<dbReference type="EMBL" id="AY632421">
    <property type="protein sequence ID" value="AAU00091.1"/>
    <property type="molecule type" value="Genomic_DNA"/>
</dbReference>
<accession>Q5IW44</accession>
<dbReference type="EMBL" id="X65195">
    <property type="protein sequence ID" value="CAJ14053.1"/>
    <property type="molecule type" value="Genomic_DNA"/>
</dbReference>
<dbReference type="InterPro" id="IPR012223">
    <property type="entry name" value="TEII"/>
</dbReference>
<keyword evidence="2" id="KW-0378">Hydrolase</keyword>
<proteinExistence type="inferred from homology"/>
<dbReference type="GO" id="GO:0008610">
    <property type="term" value="P:lipid biosynthetic process"/>
    <property type="evidence" value="ECO:0007669"/>
    <property type="project" value="TreeGrafter"/>
</dbReference>
<reference evidence="4" key="9">
    <citation type="submission" date="2007-10" db="EMBL/GenBank/DDBJ databases">
        <authorList>
            <person name="Blodgett J.A.V."/>
            <person name="Metcalf W.W."/>
        </authorList>
    </citation>
    <scope>NUCLEOTIDE SEQUENCE</scope>
    <source>
        <strain evidence="4">DSM 40736</strain>
    </source>
</reference>
<evidence type="ECO:0000259" key="3">
    <source>
        <dbReference type="SMART" id="SM00824"/>
    </source>
</evidence>
<dbReference type="ESTHER" id="strvr-q5iw44">
    <property type="family name" value="Thioesterase"/>
</dbReference>
<dbReference type="SMART" id="SM00824">
    <property type="entry name" value="PKS_TE"/>
    <property type="match status" value="1"/>
</dbReference>
<dbReference type="InterPro" id="IPR001031">
    <property type="entry name" value="Thioesterase"/>
</dbReference>
<dbReference type="PANTHER" id="PTHR11487">
    <property type="entry name" value="THIOESTERASE"/>
    <property type="match status" value="1"/>
</dbReference>
<protein>
    <submittedName>
        <fullName evidence="4">Putative PhpM</fullName>
    </submittedName>
    <submittedName>
        <fullName evidence="5">Thioesterase 2</fullName>
    </submittedName>
</protein>
<evidence type="ECO:0000256" key="2">
    <source>
        <dbReference type="ARBA" id="ARBA00022801"/>
    </source>
</evidence>
<dbReference type="InterPro" id="IPR020802">
    <property type="entry name" value="TesA-like"/>
</dbReference>
<reference evidence="5" key="2">
    <citation type="journal article" date="1996" name="Appl. Environ. Microbiol.">
        <title>The peptide synthetase gene phsA from Streptomyces viridochromogenes is not juxtaposed with other genes involved in nonribosomal biosynthesis of peptides.</title>
        <authorList>
            <person name="Schwartz D."/>
            <person name="Alijah R."/>
            <person name="Nussbaumer B."/>
            <person name="Pelzer S."/>
            <person name="Wohlleben W."/>
        </authorList>
    </citation>
    <scope>NUCLEOTIDE SEQUENCE</scope>
    <source>
        <strain evidence="5">Tue494</strain>
    </source>
</reference>
<dbReference type="BioCyc" id="MetaCyc:MONOMER-19617"/>
<organism evidence="4">
    <name type="scientific">Streptomyces viridochromogenes</name>
    <dbReference type="NCBI Taxonomy" id="1938"/>
    <lineage>
        <taxon>Bacteria</taxon>
        <taxon>Bacillati</taxon>
        <taxon>Actinomycetota</taxon>
        <taxon>Actinomycetes</taxon>
        <taxon>Kitasatosporales</taxon>
        <taxon>Streptomycetaceae</taxon>
        <taxon>Streptomyces</taxon>
    </lineage>
</organism>
<dbReference type="SUPFAM" id="SSF53474">
    <property type="entry name" value="alpha/beta-Hydrolases"/>
    <property type="match status" value="1"/>
</dbReference>
<name>Q5IW44_STRVR</name>
<dbReference type="GO" id="GO:0016787">
    <property type="term" value="F:hydrolase activity"/>
    <property type="evidence" value="ECO:0007669"/>
    <property type="project" value="UniProtKB-KW"/>
</dbReference>